<dbReference type="RefSeq" id="WP_132122960.1">
    <property type="nucleotide sequence ID" value="NZ_SLWS01000008.1"/>
</dbReference>
<dbReference type="EMBL" id="SLWS01000008">
    <property type="protein sequence ID" value="TCO55216.1"/>
    <property type="molecule type" value="Genomic_DNA"/>
</dbReference>
<dbReference type="PANTHER" id="PTHR24637">
    <property type="entry name" value="COLLAGEN"/>
    <property type="match status" value="1"/>
</dbReference>
<evidence type="ECO:0000313" key="3">
    <source>
        <dbReference type="EMBL" id="TCO55216.1"/>
    </source>
</evidence>
<accession>A0A4R2JEA3</accession>
<evidence type="ECO:0000256" key="1">
    <source>
        <dbReference type="SAM" id="MobiDB-lite"/>
    </source>
</evidence>
<dbReference type="InterPro" id="IPR027417">
    <property type="entry name" value="P-loop_NTPase"/>
</dbReference>
<keyword evidence="4" id="KW-1185">Reference proteome</keyword>
<feature type="domain" description="G" evidence="2">
    <location>
        <begin position="41"/>
        <end position="175"/>
    </location>
</feature>
<organism evidence="3 4">
    <name type="scientific">Actinocrispum wychmicini</name>
    <dbReference type="NCBI Taxonomy" id="1213861"/>
    <lineage>
        <taxon>Bacteria</taxon>
        <taxon>Bacillati</taxon>
        <taxon>Actinomycetota</taxon>
        <taxon>Actinomycetes</taxon>
        <taxon>Pseudonocardiales</taxon>
        <taxon>Pseudonocardiaceae</taxon>
        <taxon>Actinocrispum</taxon>
    </lineage>
</organism>
<name>A0A4R2JEA3_9PSEU</name>
<reference evidence="3 4" key="1">
    <citation type="submission" date="2019-03" db="EMBL/GenBank/DDBJ databases">
        <title>Genomic Encyclopedia of Type Strains, Phase IV (KMG-IV): sequencing the most valuable type-strain genomes for metagenomic binning, comparative biology and taxonomic classification.</title>
        <authorList>
            <person name="Goeker M."/>
        </authorList>
    </citation>
    <scope>NUCLEOTIDE SEQUENCE [LARGE SCALE GENOMIC DNA]</scope>
    <source>
        <strain evidence="3 4">DSM 45934</strain>
    </source>
</reference>
<gene>
    <name evidence="3" type="ORF">EV192_108506</name>
</gene>
<dbReference type="SUPFAM" id="SSF52540">
    <property type="entry name" value="P-loop containing nucleoside triphosphate hydrolases"/>
    <property type="match status" value="1"/>
</dbReference>
<proteinExistence type="predicted"/>
<feature type="compositionally biased region" description="Gly residues" evidence="1">
    <location>
        <begin position="516"/>
        <end position="535"/>
    </location>
</feature>
<dbReference type="AlphaFoldDB" id="A0A4R2JEA3"/>
<dbReference type="Pfam" id="PF01926">
    <property type="entry name" value="MMR_HSR1"/>
    <property type="match status" value="1"/>
</dbReference>
<sequence length="662" mass="69234">MTVPLANRVRALLGEAANAYQGRAGGRVLSDVNHHLDGPLRVALAGRVKAGKSTLLNALVGTRIAATDAGECTRIVTWYARGPEPRATAFPHGSRPVGLAVDNDGTRWTMDLGGLDVEAMDRIEVALPSDWLGQMTLVDTPGMGSLTESAGRRTQDFLGETGSVDAVLYLMRHLHSTDIDFLDAFHDTDTAESTPVNAVGVLSRADEVGGGEGDPLAEAGKVAAGYRADSRIRSLVHTVLPMAGLLAETAAAMGEAEFNDLAEIAKADESAVAPFLLSAGRFVSPSRTIRVPPANRQRLLGLLGMYGIRLSLETLRSGTSDRNQLCAVLRERSGLTELRRLLLTQFAQRRDVLKADGALRAIESVTRTDPIPAAPRLRQAVERLRAGAHELTELKLLTELRMGSVQAPPDQLAVMERLVGGQGAALADRLNLRPDTPLETVQAAITGMHGHWRRVAQNPLIDPSVTRAAQVLQRTCEGLAAALRTAPGGPPPQGRGPQGFPGQQGPQGAQPPQGPGPQGQGPGQQSGPRGLQGPGPQGPGPQGPQGPGQQSGPRGPQGPGQQGHQGPQGPQGPGQQGSQGPGPQGPGQPGSHGPQGPQPQGPRGPQQGQPQQGQPHPGQQRPGPPPPQPVPLTHNMQNPGVPSPDDKTTTISRPTPPDPHSR</sequence>
<evidence type="ECO:0000313" key="4">
    <source>
        <dbReference type="Proteomes" id="UP000295680"/>
    </source>
</evidence>
<dbReference type="GO" id="GO:0005525">
    <property type="term" value="F:GTP binding"/>
    <property type="evidence" value="ECO:0007669"/>
    <property type="project" value="InterPro"/>
</dbReference>
<feature type="compositionally biased region" description="Low complexity" evidence="1">
    <location>
        <begin position="498"/>
        <end position="511"/>
    </location>
</feature>
<evidence type="ECO:0000259" key="2">
    <source>
        <dbReference type="Pfam" id="PF01926"/>
    </source>
</evidence>
<dbReference type="OrthoDB" id="4379468at2"/>
<feature type="compositionally biased region" description="Low complexity" evidence="1">
    <location>
        <begin position="603"/>
        <end position="621"/>
    </location>
</feature>
<dbReference type="PANTHER" id="PTHR24637:SF421">
    <property type="entry name" value="CUTICLE COLLAGEN DPY-2"/>
    <property type="match status" value="1"/>
</dbReference>
<protein>
    <submittedName>
        <fullName evidence="3">50S ribosome-binding GTPase</fullName>
    </submittedName>
</protein>
<feature type="region of interest" description="Disordered" evidence="1">
    <location>
        <begin position="483"/>
        <end position="662"/>
    </location>
</feature>
<comment type="caution">
    <text evidence="3">The sequence shown here is derived from an EMBL/GenBank/DDBJ whole genome shotgun (WGS) entry which is preliminary data.</text>
</comment>
<feature type="compositionally biased region" description="Gly residues" evidence="1">
    <location>
        <begin position="569"/>
        <end position="590"/>
    </location>
</feature>
<dbReference type="InterPro" id="IPR006073">
    <property type="entry name" value="GTP-bd"/>
</dbReference>
<dbReference type="Proteomes" id="UP000295680">
    <property type="component" value="Unassembled WGS sequence"/>
</dbReference>
<dbReference type="Gene3D" id="3.40.50.300">
    <property type="entry name" value="P-loop containing nucleotide triphosphate hydrolases"/>
    <property type="match status" value="1"/>
</dbReference>